<sequence>MSKWGAGAIESAERPDILEARIIRLLVDLISAPLSSWTRQLRANSALIAPLYAYAFNAGLPASLFWCILRFDLAAALVNETLMAINLEFVLSQNRFLDGLPNVAHELGPTDNLDPNCVDQYALRALCLYGMAIGILQNYRQQEAGEECPDRTRPQNLIARWESTWTTLASW</sequence>
<dbReference type="EMBL" id="WWBZ02000001">
    <property type="protein sequence ID" value="KAF4314275.1"/>
    <property type="molecule type" value="Genomic_DNA"/>
</dbReference>
<keyword evidence="2" id="KW-1185">Reference proteome</keyword>
<dbReference type="Proteomes" id="UP000572817">
    <property type="component" value="Unassembled WGS sequence"/>
</dbReference>
<accession>A0A8H4N9N9</accession>
<organism evidence="1 2">
    <name type="scientific">Botryosphaeria dothidea</name>
    <dbReference type="NCBI Taxonomy" id="55169"/>
    <lineage>
        <taxon>Eukaryota</taxon>
        <taxon>Fungi</taxon>
        <taxon>Dikarya</taxon>
        <taxon>Ascomycota</taxon>
        <taxon>Pezizomycotina</taxon>
        <taxon>Dothideomycetes</taxon>
        <taxon>Dothideomycetes incertae sedis</taxon>
        <taxon>Botryosphaeriales</taxon>
        <taxon>Botryosphaeriaceae</taxon>
        <taxon>Botryosphaeria</taxon>
    </lineage>
</organism>
<protein>
    <submittedName>
        <fullName evidence="1">Uncharacterized protein</fullName>
    </submittedName>
</protein>
<dbReference type="AlphaFoldDB" id="A0A8H4N9N9"/>
<name>A0A8H4N9N9_9PEZI</name>
<comment type="caution">
    <text evidence="1">The sequence shown here is derived from an EMBL/GenBank/DDBJ whole genome shotgun (WGS) entry which is preliminary data.</text>
</comment>
<reference evidence="1" key="1">
    <citation type="submission" date="2020-04" db="EMBL/GenBank/DDBJ databases">
        <title>Genome Assembly and Annotation of Botryosphaeria dothidea sdau 11-99, a Latent Pathogen of Apple Fruit Ring Rot in China.</title>
        <authorList>
            <person name="Yu C."/>
            <person name="Diao Y."/>
            <person name="Lu Q."/>
            <person name="Zhao J."/>
            <person name="Cui S."/>
            <person name="Peng C."/>
            <person name="He B."/>
            <person name="Liu H."/>
        </authorList>
    </citation>
    <scope>NUCLEOTIDE SEQUENCE [LARGE SCALE GENOMIC DNA]</scope>
    <source>
        <strain evidence="1">Sdau11-99</strain>
    </source>
</reference>
<evidence type="ECO:0000313" key="1">
    <source>
        <dbReference type="EMBL" id="KAF4314275.1"/>
    </source>
</evidence>
<proteinExistence type="predicted"/>
<gene>
    <name evidence="1" type="ORF">GTA08_BOTSDO00497</name>
</gene>
<dbReference type="OrthoDB" id="4475584at2759"/>
<evidence type="ECO:0000313" key="2">
    <source>
        <dbReference type="Proteomes" id="UP000572817"/>
    </source>
</evidence>